<keyword evidence="2" id="KW-1185">Reference proteome</keyword>
<evidence type="ECO:0000313" key="2">
    <source>
        <dbReference type="Proteomes" id="UP000316270"/>
    </source>
</evidence>
<dbReference type="EMBL" id="CP042188">
    <property type="protein sequence ID" value="QDS70010.1"/>
    <property type="molecule type" value="Genomic_DNA"/>
</dbReference>
<organism evidence="1 2">
    <name type="scientific">Venturia effusa</name>
    <dbReference type="NCBI Taxonomy" id="50376"/>
    <lineage>
        <taxon>Eukaryota</taxon>
        <taxon>Fungi</taxon>
        <taxon>Dikarya</taxon>
        <taxon>Ascomycota</taxon>
        <taxon>Pezizomycotina</taxon>
        <taxon>Dothideomycetes</taxon>
        <taxon>Pleosporomycetidae</taxon>
        <taxon>Venturiales</taxon>
        <taxon>Venturiaceae</taxon>
        <taxon>Venturia</taxon>
    </lineage>
</organism>
<proteinExistence type="predicted"/>
<gene>
    <name evidence="1" type="ORF">FKW77_003551</name>
</gene>
<dbReference type="AlphaFoldDB" id="A0A517L2Z7"/>
<reference evidence="1 2" key="1">
    <citation type="submission" date="2019-07" db="EMBL/GenBank/DDBJ databases">
        <title>Finished genome of Venturia effusa.</title>
        <authorList>
            <person name="Young C.A."/>
            <person name="Cox M.P."/>
            <person name="Ganley A.R.D."/>
            <person name="David W.J."/>
        </authorList>
    </citation>
    <scope>NUCLEOTIDE SEQUENCE [LARGE SCALE GENOMIC DNA]</scope>
    <source>
        <strain evidence="2">albino</strain>
    </source>
</reference>
<dbReference type="Proteomes" id="UP000316270">
    <property type="component" value="Chromosome 4"/>
</dbReference>
<protein>
    <submittedName>
        <fullName evidence="1">Uncharacterized protein</fullName>
    </submittedName>
</protein>
<sequence>MESKSLANKVSHFNPDKERASFHALPREIRQKILLDSFTSVINEDVRFNDNIELLVDVIVFRLNWSRSAPHVLAWASTLRSTDAVIASDIGYVVDKALGVLERELWSSERPHWDEAKNKHWRASLVFSFLYDLLFQYTSPGGGALRAGRLMIANAIGLKNSE</sequence>
<evidence type="ECO:0000313" key="1">
    <source>
        <dbReference type="EMBL" id="QDS70010.1"/>
    </source>
</evidence>
<name>A0A517L2Z7_9PEZI</name>
<accession>A0A517L2Z7</accession>